<proteinExistence type="predicted"/>
<comment type="caution">
    <text evidence="1">The sequence shown here is derived from an EMBL/GenBank/DDBJ whole genome shotgun (WGS) entry which is preliminary data.</text>
</comment>
<accession>A0ABV1T052</accession>
<dbReference type="EMBL" id="JBEOZY010000025">
    <property type="protein sequence ID" value="MER6167347.1"/>
    <property type="molecule type" value="Genomic_DNA"/>
</dbReference>
<name>A0ABV1T052_9ACTN</name>
<sequence length="68" mass="7676">MNNQTRMPVRSAVLRTWPTMSNHSSVKNTGVISALSKEKRITSYMPLDRRSASWRSTSSGVTGPFQYQ</sequence>
<evidence type="ECO:0000313" key="1">
    <source>
        <dbReference type="EMBL" id="MER6167347.1"/>
    </source>
</evidence>
<protein>
    <submittedName>
        <fullName evidence="1">Uncharacterized protein</fullName>
    </submittedName>
</protein>
<organism evidence="1 2">
    <name type="scientific">Streptomyces violaceorubidus</name>
    <dbReference type="NCBI Taxonomy" id="284042"/>
    <lineage>
        <taxon>Bacteria</taxon>
        <taxon>Bacillati</taxon>
        <taxon>Actinomycetota</taxon>
        <taxon>Actinomycetes</taxon>
        <taxon>Kitasatosporales</taxon>
        <taxon>Streptomycetaceae</taxon>
        <taxon>Streptomyces</taxon>
    </lineage>
</organism>
<dbReference type="Proteomes" id="UP001496720">
    <property type="component" value="Unassembled WGS sequence"/>
</dbReference>
<evidence type="ECO:0000313" key="2">
    <source>
        <dbReference type="Proteomes" id="UP001496720"/>
    </source>
</evidence>
<reference evidence="1 2" key="1">
    <citation type="submission" date="2024-06" db="EMBL/GenBank/DDBJ databases">
        <title>The Natural Products Discovery Center: Release of the First 8490 Sequenced Strains for Exploring Actinobacteria Biosynthetic Diversity.</title>
        <authorList>
            <person name="Kalkreuter E."/>
            <person name="Kautsar S.A."/>
            <person name="Yang D."/>
            <person name="Bader C.D."/>
            <person name="Teijaro C.N."/>
            <person name="Fluegel L."/>
            <person name="Davis C.M."/>
            <person name="Simpson J.R."/>
            <person name="Lauterbach L."/>
            <person name="Steele A.D."/>
            <person name="Gui C."/>
            <person name="Meng S."/>
            <person name="Li G."/>
            <person name="Viehrig K."/>
            <person name="Ye F."/>
            <person name="Su P."/>
            <person name="Kiefer A.F."/>
            <person name="Nichols A."/>
            <person name="Cepeda A.J."/>
            <person name="Yan W."/>
            <person name="Fan B."/>
            <person name="Jiang Y."/>
            <person name="Adhikari A."/>
            <person name="Zheng C.-J."/>
            <person name="Schuster L."/>
            <person name="Cowan T.M."/>
            <person name="Smanski M.J."/>
            <person name="Chevrette M.G."/>
            <person name="De Carvalho L.P.S."/>
            <person name="Shen B."/>
        </authorList>
    </citation>
    <scope>NUCLEOTIDE SEQUENCE [LARGE SCALE GENOMIC DNA]</scope>
    <source>
        <strain evidence="1 2">NPDC001615</strain>
    </source>
</reference>
<gene>
    <name evidence="1" type="ORF">ABT188_22810</name>
</gene>
<dbReference type="RefSeq" id="WP_352148843.1">
    <property type="nucleotide sequence ID" value="NZ_JBEOZY010000025.1"/>
</dbReference>
<keyword evidence="2" id="KW-1185">Reference proteome</keyword>